<dbReference type="Pfam" id="PF01283">
    <property type="entry name" value="Ribosomal_S26e"/>
    <property type="match status" value="1"/>
</dbReference>
<reference evidence="3 4" key="1">
    <citation type="journal article" date="2011" name="J. Bacteriol.">
        <title>Genome Sequence of an Ammonia-Oxidizing Soil Archaeon, "Candidatus Nitrosoarchaeum koreensis" MY1.</title>
        <authorList>
            <person name="Kim B.K."/>
            <person name="Jung M.Y."/>
            <person name="Yu D.S."/>
            <person name="Park S.J."/>
            <person name="Oh T.K."/>
            <person name="Rhee S.K."/>
            <person name="Kim J.F."/>
        </authorList>
    </citation>
    <scope>NUCLEOTIDE SEQUENCE [LARGE SCALE GENOMIC DNA]</scope>
    <source>
        <strain evidence="3 4">MY1</strain>
    </source>
</reference>
<dbReference type="EMBL" id="AFPU01000001">
    <property type="protein sequence ID" value="EGP93818.1"/>
    <property type="molecule type" value="Genomic_DNA"/>
</dbReference>
<dbReference type="AlphaFoldDB" id="F9CX16"/>
<dbReference type="InterPro" id="IPR000892">
    <property type="entry name" value="Ribosomal_eS26"/>
</dbReference>
<gene>
    <name evidence="3" type="ORF">MY1_1058</name>
</gene>
<sequence length="113" mass="12573">MGDIQSTQEYKEGESIIFMPLKRASRGRTKGGKGSSGTVQCTNCGCTVPKDKAKKVTGRINLVEHTLAKELRAQGAYIASPTVLKWYCISCAIHFKILKIRSEDSRRQRGKLR</sequence>
<dbReference type="PATRIC" id="fig|1001994.6.peg.1044"/>
<dbReference type="PROSITE" id="PS00733">
    <property type="entry name" value="RIBOSOMAL_S26E"/>
    <property type="match status" value="1"/>
</dbReference>
<dbReference type="GO" id="GO:0022627">
    <property type="term" value="C:cytosolic small ribosomal subunit"/>
    <property type="evidence" value="ECO:0007669"/>
    <property type="project" value="TreeGrafter"/>
</dbReference>
<comment type="caution">
    <text evidence="3">The sequence shown here is derived from an EMBL/GenBank/DDBJ whole genome shotgun (WGS) entry which is preliminary data.</text>
</comment>
<dbReference type="FunFam" id="3.30.1740.20:FF:000004">
    <property type="entry name" value="30S ribosomal protein S26e"/>
    <property type="match status" value="1"/>
</dbReference>
<dbReference type="STRING" id="1001994.MY1_1058"/>
<keyword evidence="2" id="KW-0687">Ribonucleoprotein</keyword>
<evidence type="ECO:0000313" key="3">
    <source>
        <dbReference type="EMBL" id="EGP93818.1"/>
    </source>
</evidence>
<protein>
    <submittedName>
        <fullName evidence="3">Ribosomal protein S26E</fullName>
    </submittedName>
</protein>
<accession>F9CX16</accession>
<keyword evidence="4" id="KW-1185">Reference proteome</keyword>
<dbReference type="NCBIfam" id="NF006816">
    <property type="entry name" value="PRK09335.1"/>
    <property type="match status" value="1"/>
</dbReference>
<dbReference type="GO" id="GO:0003735">
    <property type="term" value="F:structural constituent of ribosome"/>
    <property type="evidence" value="ECO:0007669"/>
    <property type="project" value="InterPro"/>
</dbReference>
<name>F9CX16_9ARCH</name>
<dbReference type="Proteomes" id="UP000004440">
    <property type="component" value="Unassembled WGS sequence"/>
</dbReference>
<dbReference type="PANTHER" id="PTHR12538">
    <property type="entry name" value="40S RIBOSOMAL PROTEIN S26"/>
    <property type="match status" value="1"/>
</dbReference>
<dbReference type="GO" id="GO:0003729">
    <property type="term" value="F:mRNA binding"/>
    <property type="evidence" value="ECO:0007669"/>
    <property type="project" value="TreeGrafter"/>
</dbReference>
<dbReference type="InterPro" id="IPR047864">
    <property type="entry name" value="Ribosomal_eS26_CS"/>
</dbReference>
<organism evidence="3 4">
    <name type="scientific">Nitrosarchaeum koreense MY1</name>
    <dbReference type="NCBI Taxonomy" id="1001994"/>
    <lineage>
        <taxon>Archaea</taxon>
        <taxon>Nitrososphaerota</taxon>
        <taxon>Nitrososphaeria</taxon>
        <taxon>Nitrosopumilales</taxon>
        <taxon>Nitrosopumilaceae</taxon>
        <taxon>Nitrosarchaeum</taxon>
    </lineage>
</organism>
<proteinExistence type="predicted"/>
<dbReference type="InterPro" id="IPR038551">
    <property type="entry name" value="Ribosomal_eS26_sf"/>
</dbReference>
<dbReference type="Gene3D" id="3.30.1740.20">
    <property type="entry name" value="Ribosomal protein S26e"/>
    <property type="match status" value="1"/>
</dbReference>
<dbReference type="PANTHER" id="PTHR12538:SF0">
    <property type="entry name" value="40S RIBOSOMAL PROTEIN S26"/>
    <property type="match status" value="1"/>
</dbReference>
<evidence type="ECO:0000256" key="2">
    <source>
        <dbReference type="ARBA" id="ARBA00023274"/>
    </source>
</evidence>
<evidence type="ECO:0000256" key="1">
    <source>
        <dbReference type="ARBA" id="ARBA00022980"/>
    </source>
</evidence>
<dbReference type="GO" id="GO:0006412">
    <property type="term" value="P:translation"/>
    <property type="evidence" value="ECO:0007669"/>
    <property type="project" value="InterPro"/>
</dbReference>
<evidence type="ECO:0000313" key="4">
    <source>
        <dbReference type="Proteomes" id="UP000004440"/>
    </source>
</evidence>
<keyword evidence="1 3" id="KW-0689">Ribosomal protein</keyword>